<comment type="similarity">
    <text evidence="6">Belongs to the serine/threonine dehydratase family.</text>
</comment>
<evidence type="ECO:0000256" key="10">
    <source>
        <dbReference type="ARBA" id="ARBA00023239"/>
    </source>
</evidence>
<dbReference type="GO" id="GO:0005524">
    <property type="term" value="F:ATP binding"/>
    <property type="evidence" value="ECO:0007669"/>
    <property type="project" value="TreeGrafter"/>
</dbReference>
<dbReference type="AlphaFoldDB" id="A0A0M2SLA6"/>
<comment type="cofactor">
    <cofactor evidence="3">
        <name>pyridoxal 5'-phosphate</name>
        <dbReference type="ChEBI" id="CHEBI:597326"/>
    </cofactor>
</comment>
<evidence type="ECO:0000256" key="7">
    <source>
        <dbReference type="ARBA" id="ARBA00012096"/>
    </source>
</evidence>
<dbReference type="GO" id="GO:0030378">
    <property type="term" value="F:serine racemase activity"/>
    <property type="evidence" value="ECO:0007669"/>
    <property type="project" value="TreeGrafter"/>
</dbReference>
<dbReference type="GO" id="GO:0004794">
    <property type="term" value="F:threonine deaminase activity"/>
    <property type="evidence" value="ECO:0007669"/>
    <property type="project" value="UniProtKB-EC"/>
</dbReference>
<dbReference type="RefSeq" id="WP_046517416.1">
    <property type="nucleotide sequence ID" value="NZ_LAYZ01000025.1"/>
</dbReference>
<evidence type="ECO:0000313" key="14">
    <source>
        <dbReference type="EMBL" id="KKK33370.1"/>
    </source>
</evidence>
<dbReference type="EC" id="4.3.1.19" evidence="7"/>
<reference evidence="14 15" key="1">
    <citation type="submission" date="2015-04" db="EMBL/GenBank/DDBJ databases">
        <title>Taxonomic description and genome sequence of Salinicoccus sediminis sp. nov., a novel hyper halotolerant bacterium isolated from marine sediment.</title>
        <authorList>
            <person name="Mathan Kumar R."/>
            <person name="Kaur G."/>
            <person name="Kumar N."/>
            <person name="Kumar A."/>
            <person name="Singh N.K."/>
            <person name="Kaur N."/>
            <person name="Mayilraj S."/>
        </authorList>
    </citation>
    <scope>NUCLEOTIDE SEQUENCE [LARGE SCALE GENOMIC DNA]</scope>
    <source>
        <strain evidence="14 15">SV-16</strain>
    </source>
</reference>
<evidence type="ECO:0000256" key="3">
    <source>
        <dbReference type="ARBA" id="ARBA00001933"/>
    </source>
</evidence>
<keyword evidence="15" id="KW-1185">Reference proteome</keyword>
<dbReference type="STRING" id="1432562.WN59_11485"/>
<comment type="cofactor">
    <cofactor evidence="4">
        <name>Mn(2+)</name>
        <dbReference type="ChEBI" id="CHEBI:29035"/>
    </cofactor>
</comment>
<evidence type="ECO:0000256" key="12">
    <source>
        <dbReference type="ARBA" id="ARBA00031427"/>
    </source>
</evidence>
<evidence type="ECO:0000256" key="2">
    <source>
        <dbReference type="ARBA" id="ARBA00001913"/>
    </source>
</evidence>
<dbReference type="GO" id="GO:0000287">
    <property type="term" value="F:magnesium ion binding"/>
    <property type="evidence" value="ECO:0007669"/>
    <property type="project" value="TreeGrafter"/>
</dbReference>
<dbReference type="GO" id="GO:0030170">
    <property type="term" value="F:pyridoxal phosphate binding"/>
    <property type="evidence" value="ECO:0007669"/>
    <property type="project" value="InterPro"/>
</dbReference>
<dbReference type="InterPro" id="IPR000634">
    <property type="entry name" value="Ser/Thr_deHydtase_PyrdxlP-BS"/>
</dbReference>
<evidence type="ECO:0000256" key="5">
    <source>
        <dbReference type="ARBA" id="ARBA00001946"/>
    </source>
</evidence>
<dbReference type="InterPro" id="IPR001926">
    <property type="entry name" value="TrpB-like_PALP"/>
</dbReference>
<dbReference type="GO" id="GO:0018114">
    <property type="term" value="F:threonine racemase activity"/>
    <property type="evidence" value="ECO:0007669"/>
    <property type="project" value="TreeGrafter"/>
</dbReference>
<keyword evidence="8" id="KW-0460">Magnesium</keyword>
<evidence type="ECO:0000313" key="15">
    <source>
        <dbReference type="Proteomes" id="UP000034287"/>
    </source>
</evidence>
<gene>
    <name evidence="14" type="ORF">WN59_11485</name>
</gene>
<comment type="function">
    <text evidence="11">Catalyzes the anaerobic formation of alpha-ketobutyrate and ammonia from threonine in a two-step reaction. The first step involved a dehydration of threonine and a production of enamine intermediates (aminocrotonate), which tautomerizes to its imine form (iminobutyrate). Both intermediates are unstable and short-lived. The second step is the nonenzymatic hydrolysis of the enamine/imine intermediates to form 2-ketobutyrate and free ammonia. In the low water environment of the cell, the second step is accelerated by RidA.</text>
</comment>
<comment type="cofactor">
    <cofactor evidence="5">
        <name>Mg(2+)</name>
        <dbReference type="ChEBI" id="CHEBI:18420"/>
    </cofactor>
</comment>
<evidence type="ECO:0000256" key="9">
    <source>
        <dbReference type="ARBA" id="ARBA00022898"/>
    </source>
</evidence>
<comment type="cofactor">
    <cofactor evidence="2">
        <name>Ca(2+)</name>
        <dbReference type="ChEBI" id="CHEBI:29108"/>
    </cofactor>
</comment>
<dbReference type="SUPFAM" id="SSF53686">
    <property type="entry name" value="Tryptophan synthase beta subunit-like PLP-dependent enzymes"/>
    <property type="match status" value="1"/>
</dbReference>
<dbReference type="OrthoDB" id="9811476at2"/>
<proteinExistence type="inferred from homology"/>
<dbReference type="Pfam" id="PF00291">
    <property type="entry name" value="PALP"/>
    <property type="match status" value="1"/>
</dbReference>
<dbReference type="GO" id="GO:0003941">
    <property type="term" value="F:L-serine ammonia-lyase activity"/>
    <property type="evidence" value="ECO:0007669"/>
    <property type="project" value="TreeGrafter"/>
</dbReference>
<dbReference type="CDD" id="cd01562">
    <property type="entry name" value="Thr-dehyd"/>
    <property type="match status" value="1"/>
</dbReference>
<dbReference type="PATRIC" id="fig|1432562.3.peg.2290"/>
<keyword evidence="9" id="KW-0663">Pyridoxal phosphate</keyword>
<dbReference type="FunFam" id="3.40.50.1100:FF:000005">
    <property type="entry name" value="Threonine dehydratase catabolic"/>
    <property type="match status" value="1"/>
</dbReference>
<evidence type="ECO:0000256" key="11">
    <source>
        <dbReference type="ARBA" id="ARBA00025527"/>
    </source>
</evidence>
<evidence type="ECO:0000256" key="4">
    <source>
        <dbReference type="ARBA" id="ARBA00001936"/>
    </source>
</evidence>
<evidence type="ECO:0000256" key="1">
    <source>
        <dbReference type="ARBA" id="ARBA00001274"/>
    </source>
</evidence>
<comment type="catalytic activity">
    <reaction evidence="1">
        <text>L-threonine = 2-oxobutanoate + NH4(+)</text>
        <dbReference type="Rhea" id="RHEA:22108"/>
        <dbReference type="ChEBI" id="CHEBI:16763"/>
        <dbReference type="ChEBI" id="CHEBI:28938"/>
        <dbReference type="ChEBI" id="CHEBI:57926"/>
        <dbReference type="EC" id="4.3.1.19"/>
    </reaction>
</comment>
<protein>
    <recommendedName>
        <fullName evidence="7">threonine ammonia-lyase</fullName>
        <ecNumber evidence="7">4.3.1.19</ecNumber>
    </recommendedName>
    <alternativeName>
        <fullName evidence="12">Threonine deaminase</fullName>
    </alternativeName>
</protein>
<keyword evidence="10" id="KW-0456">Lyase</keyword>
<accession>A0A0M2SLA6</accession>
<name>A0A0M2SLA6_9STAP</name>
<comment type="caution">
    <text evidence="14">The sequence shown here is derived from an EMBL/GenBank/DDBJ whole genome shotgun (WGS) entry which is preliminary data.</text>
</comment>
<dbReference type="Proteomes" id="UP000034287">
    <property type="component" value="Unassembled WGS sequence"/>
</dbReference>
<feature type="domain" description="Tryptophan synthase beta chain-like PALP" evidence="13">
    <location>
        <begin position="16"/>
        <end position="303"/>
    </location>
</feature>
<sequence>MTLTLNYIEEAAERIAPYIQRTPLLRMNNLDPFLGCEIYLKMESMQKTNAFKIRGAMNKILQLPESDLEKGIITTSSGNHGRAVAFAAKQLGIHATVVVPESGSKFKADAIEALGAELLRCDVRERFEVTEALAEKYDYTYIPPFDDYGVMAGQGTVGLEITSQNEALDHVIMPASGGGLLASSSTAIKLTAPDMKVYGAEPANLPRYTESLAKGEVTAVTRKETVADALVTSQPGTRNFPIVKEYVDGMMTVSEEFILKGMKLLMMEAKIVTEPSSAITAGALLEGSLDVSPEDKVCLVISGGNVGLDFMEKLKYIHY</sequence>
<dbReference type="EMBL" id="LAYZ01000025">
    <property type="protein sequence ID" value="KKK33370.1"/>
    <property type="molecule type" value="Genomic_DNA"/>
</dbReference>
<dbReference type="PANTHER" id="PTHR43050">
    <property type="entry name" value="SERINE / THREONINE RACEMASE FAMILY MEMBER"/>
    <property type="match status" value="1"/>
</dbReference>
<dbReference type="PROSITE" id="PS00165">
    <property type="entry name" value="DEHYDRATASE_SER_THR"/>
    <property type="match status" value="1"/>
</dbReference>
<evidence type="ECO:0000256" key="6">
    <source>
        <dbReference type="ARBA" id="ARBA00010869"/>
    </source>
</evidence>
<dbReference type="InterPro" id="IPR036052">
    <property type="entry name" value="TrpB-like_PALP_sf"/>
</dbReference>
<organism evidence="14 15">
    <name type="scientific">Salinicoccus sediminis</name>
    <dbReference type="NCBI Taxonomy" id="1432562"/>
    <lineage>
        <taxon>Bacteria</taxon>
        <taxon>Bacillati</taxon>
        <taxon>Bacillota</taxon>
        <taxon>Bacilli</taxon>
        <taxon>Bacillales</taxon>
        <taxon>Staphylococcaceae</taxon>
        <taxon>Salinicoccus</taxon>
    </lineage>
</organism>
<evidence type="ECO:0000256" key="8">
    <source>
        <dbReference type="ARBA" id="ARBA00022842"/>
    </source>
</evidence>
<dbReference type="GO" id="GO:0070179">
    <property type="term" value="P:D-serine biosynthetic process"/>
    <property type="evidence" value="ECO:0007669"/>
    <property type="project" value="TreeGrafter"/>
</dbReference>
<dbReference type="Gene3D" id="3.40.50.1100">
    <property type="match status" value="2"/>
</dbReference>
<dbReference type="PANTHER" id="PTHR43050:SF1">
    <property type="entry name" value="SERINE RACEMASE"/>
    <property type="match status" value="1"/>
</dbReference>
<evidence type="ECO:0000259" key="13">
    <source>
        <dbReference type="Pfam" id="PF00291"/>
    </source>
</evidence>